<accession>A0A836CKH2</accession>
<dbReference type="AlphaFoldDB" id="A0A836CKH2"/>
<feature type="compositionally biased region" description="Basic and acidic residues" evidence="1">
    <location>
        <begin position="332"/>
        <end position="342"/>
    </location>
</feature>
<reference evidence="2" key="1">
    <citation type="submission" date="2021-02" db="EMBL/GenBank/DDBJ databases">
        <title>First Annotated Genome of the Yellow-green Alga Tribonema minus.</title>
        <authorList>
            <person name="Mahan K.M."/>
        </authorList>
    </citation>
    <scope>NUCLEOTIDE SEQUENCE</scope>
    <source>
        <strain evidence="2">UTEX B ZZ1240</strain>
    </source>
</reference>
<feature type="region of interest" description="Disordered" evidence="1">
    <location>
        <begin position="308"/>
        <end position="356"/>
    </location>
</feature>
<feature type="compositionally biased region" description="Acidic residues" evidence="1">
    <location>
        <begin position="313"/>
        <end position="331"/>
    </location>
</feature>
<evidence type="ECO:0000313" key="3">
    <source>
        <dbReference type="Proteomes" id="UP000664859"/>
    </source>
</evidence>
<proteinExistence type="predicted"/>
<evidence type="ECO:0000313" key="2">
    <source>
        <dbReference type="EMBL" id="KAG5188633.1"/>
    </source>
</evidence>
<comment type="caution">
    <text evidence="2">The sequence shown here is derived from an EMBL/GenBank/DDBJ whole genome shotgun (WGS) entry which is preliminary data.</text>
</comment>
<dbReference type="Proteomes" id="UP000664859">
    <property type="component" value="Unassembled WGS sequence"/>
</dbReference>
<organism evidence="2 3">
    <name type="scientific">Tribonema minus</name>
    <dbReference type="NCBI Taxonomy" id="303371"/>
    <lineage>
        <taxon>Eukaryota</taxon>
        <taxon>Sar</taxon>
        <taxon>Stramenopiles</taxon>
        <taxon>Ochrophyta</taxon>
        <taxon>PX clade</taxon>
        <taxon>Xanthophyceae</taxon>
        <taxon>Tribonematales</taxon>
        <taxon>Tribonemataceae</taxon>
        <taxon>Tribonema</taxon>
    </lineage>
</organism>
<name>A0A836CKH2_9STRA</name>
<gene>
    <name evidence="2" type="ORF">JKP88DRAFT_347880</name>
</gene>
<protein>
    <submittedName>
        <fullName evidence="2">Uncharacterized protein</fullName>
    </submittedName>
</protein>
<evidence type="ECO:0000256" key="1">
    <source>
        <dbReference type="SAM" id="MobiDB-lite"/>
    </source>
</evidence>
<sequence length="356" mass="37880">MPREAWDLSKSVRAESRPRVVFELREDEESEAAYCRALTSKRIVALTLRDGAPLPSPLPARGVLRQLVLTDGCAEGRPAPPLEALGALAAPLDLLSLFCCCDAAWAHAALARLPPRGFAVGTLEVSATSFPEGALRGFAGSAETLRAARRGVRGGVDDAQGLDLDGVRARRVELRGALYPARLPRRARELTAELAPVLTPADEWRGALSLRRLRFVGCRFPASLALPPGLESLTVVRSGETTEAYWYGPTWREGLELRLVASDADGGGTALPPALSLTVRGYRVVDAPPALLARWGAEGRDRWDLVDLTGSDGGDDAVESESDASESESESDEGRAVGEPEHAAGGGLTDDEAQGW</sequence>
<keyword evidence="3" id="KW-1185">Reference proteome</keyword>
<dbReference type="EMBL" id="JAFCMP010000068">
    <property type="protein sequence ID" value="KAG5188633.1"/>
    <property type="molecule type" value="Genomic_DNA"/>
</dbReference>